<name>A0A7D3VPR7_ACTVE</name>
<sequence>MFLLEIYRFDASGGRMAHATMEETAEPVSAERMRRVLGTFCTGVVVVTAMDGDEPVGMACQSFSSLSLDPPLVCFCPGSASTTWPRVRAAGRFAVNVLAADQGEVCRAMAGRDKFAGVSWTPGPGGSPLLDGALAWIEADIDQELPGGDHTIVVGRVRDLAAGRAERPLLFFRGGFGHALQD</sequence>
<comment type="similarity">
    <text evidence="1">Belongs to the non-flavoprotein flavin reductase family.</text>
</comment>
<dbReference type="InterPro" id="IPR002563">
    <property type="entry name" value="Flavin_Rdtase-like_dom"/>
</dbReference>
<gene>
    <name evidence="4" type="ORF">ACTIVE_1354</name>
</gene>
<evidence type="ECO:0000313" key="5">
    <source>
        <dbReference type="Proteomes" id="UP000501240"/>
    </source>
</evidence>
<evidence type="ECO:0000256" key="1">
    <source>
        <dbReference type="ARBA" id="ARBA00008898"/>
    </source>
</evidence>
<dbReference type="InterPro" id="IPR012349">
    <property type="entry name" value="Split_barrel_FMN-bd"/>
</dbReference>
<keyword evidence="2" id="KW-0560">Oxidoreductase</keyword>
<dbReference type="GO" id="GO:0010181">
    <property type="term" value="F:FMN binding"/>
    <property type="evidence" value="ECO:0007669"/>
    <property type="project" value="InterPro"/>
</dbReference>
<dbReference type="GO" id="GO:0042602">
    <property type="term" value="F:riboflavin reductase (NADPH) activity"/>
    <property type="evidence" value="ECO:0007669"/>
    <property type="project" value="TreeGrafter"/>
</dbReference>
<dbReference type="SUPFAM" id="SSF50475">
    <property type="entry name" value="FMN-binding split barrel"/>
    <property type="match status" value="1"/>
</dbReference>
<dbReference type="PANTHER" id="PTHR30466:SF11">
    <property type="entry name" value="FLAVIN-DEPENDENT MONOOXYGENASE, REDUCTASE SUBUNIT HSAB"/>
    <property type="match status" value="1"/>
</dbReference>
<evidence type="ECO:0000259" key="3">
    <source>
        <dbReference type="SMART" id="SM00903"/>
    </source>
</evidence>
<reference evidence="4 5" key="1">
    <citation type="submission" date="2020-05" db="EMBL/GenBank/DDBJ databases">
        <title>Actinomadura verrucosospora NRRL-B18236 (PFL_A860) Genome sequencing and assembly.</title>
        <authorList>
            <person name="Samborskyy M."/>
        </authorList>
    </citation>
    <scope>NUCLEOTIDE SEQUENCE [LARGE SCALE GENOMIC DNA]</scope>
    <source>
        <strain evidence="4 5">NRRL:B18236</strain>
    </source>
</reference>
<dbReference type="EMBL" id="CP053892">
    <property type="protein sequence ID" value="QKG19718.1"/>
    <property type="molecule type" value="Genomic_DNA"/>
</dbReference>
<dbReference type="InterPro" id="IPR050268">
    <property type="entry name" value="NADH-dep_flavin_reductase"/>
</dbReference>
<keyword evidence="5" id="KW-1185">Reference proteome</keyword>
<organism evidence="4 5">
    <name type="scientific">Actinomadura verrucosospora</name>
    <dbReference type="NCBI Taxonomy" id="46165"/>
    <lineage>
        <taxon>Bacteria</taxon>
        <taxon>Bacillati</taxon>
        <taxon>Actinomycetota</taxon>
        <taxon>Actinomycetes</taxon>
        <taxon>Streptosporangiales</taxon>
        <taxon>Thermomonosporaceae</taxon>
        <taxon>Actinomadura</taxon>
    </lineage>
</organism>
<feature type="domain" description="Flavin reductase like" evidence="3">
    <location>
        <begin position="37"/>
        <end position="178"/>
    </location>
</feature>
<dbReference type="Gene3D" id="2.30.110.10">
    <property type="entry name" value="Electron Transport, Fmn-binding Protein, Chain A"/>
    <property type="match status" value="1"/>
</dbReference>
<evidence type="ECO:0000313" key="4">
    <source>
        <dbReference type="EMBL" id="QKG19718.1"/>
    </source>
</evidence>
<dbReference type="Pfam" id="PF01613">
    <property type="entry name" value="Flavin_Reduct"/>
    <property type="match status" value="1"/>
</dbReference>
<dbReference type="SMART" id="SM00903">
    <property type="entry name" value="Flavin_Reduct"/>
    <property type="match status" value="1"/>
</dbReference>
<proteinExistence type="inferred from homology"/>
<accession>A0A7D3VPR7</accession>
<dbReference type="PANTHER" id="PTHR30466">
    <property type="entry name" value="FLAVIN REDUCTASE"/>
    <property type="match status" value="1"/>
</dbReference>
<evidence type="ECO:0000256" key="2">
    <source>
        <dbReference type="ARBA" id="ARBA00023002"/>
    </source>
</evidence>
<protein>
    <submittedName>
        <fullName evidence="4">Flavin reductase</fullName>
    </submittedName>
</protein>
<dbReference type="Proteomes" id="UP000501240">
    <property type="component" value="Chromosome"/>
</dbReference>
<dbReference type="AlphaFoldDB" id="A0A7D3VPR7"/>